<dbReference type="Gene3D" id="1.10.10.60">
    <property type="entry name" value="Homeodomain-like"/>
    <property type="match status" value="1"/>
</dbReference>
<feature type="domain" description="HTH araC/xylS-type" evidence="4">
    <location>
        <begin position="163"/>
        <end position="261"/>
    </location>
</feature>
<evidence type="ECO:0000313" key="6">
    <source>
        <dbReference type="Proteomes" id="UP000245461"/>
    </source>
</evidence>
<protein>
    <recommendedName>
        <fullName evidence="4">HTH araC/xylS-type domain-containing protein</fullName>
    </recommendedName>
</protein>
<dbReference type="RefSeq" id="WP_109903633.1">
    <property type="nucleotide sequence ID" value="NZ_QGLE01000002.1"/>
</dbReference>
<keyword evidence="6" id="KW-1185">Reference proteome</keyword>
<dbReference type="PANTHER" id="PTHR46796:SF6">
    <property type="entry name" value="ARAC SUBFAMILY"/>
    <property type="match status" value="1"/>
</dbReference>
<evidence type="ECO:0000256" key="3">
    <source>
        <dbReference type="ARBA" id="ARBA00023163"/>
    </source>
</evidence>
<dbReference type="Proteomes" id="UP000245461">
    <property type="component" value="Unassembled WGS sequence"/>
</dbReference>
<organism evidence="5 6">
    <name type="scientific">Zavarzinia aquatilis</name>
    <dbReference type="NCBI Taxonomy" id="2211142"/>
    <lineage>
        <taxon>Bacteria</taxon>
        <taxon>Pseudomonadati</taxon>
        <taxon>Pseudomonadota</taxon>
        <taxon>Alphaproteobacteria</taxon>
        <taxon>Rhodospirillales</taxon>
        <taxon>Zavarziniaceae</taxon>
        <taxon>Zavarzinia</taxon>
    </lineage>
</organism>
<dbReference type="AlphaFoldDB" id="A0A317EFD8"/>
<dbReference type="SMART" id="SM00342">
    <property type="entry name" value="HTH_ARAC"/>
    <property type="match status" value="1"/>
</dbReference>
<dbReference type="InterPro" id="IPR009057">
    <property type="entry name" value="Homeodomain-like_sf"/>
</dbReference>
<reference evidence="5 6" key="1">
    <citation type="submission" date="2018-05" db="EMBL/GenBank/DDBJ databases">
        <title>Zavarzinia sp. HR-AS.</title>
        <authorList>
            <person name="Lee Y."/>
            <person name="Jeon C.O."/>
        </authorList>
    </citation>
    <scope>NUCLEOTIDE SEQUENCE [LARGE SCALE GENOMIC DNA]</scope>
    <source>
        <strain evidence="5 6">HR-AS</strain>
    </source>
</reference>
<dbReference type="Pfam" id="PF12833">
    <property type="entry name" value="HTH_18"/>
    <property type="match status" value="1"/>
</dbReference>
<evidence type="ECO:0000259" key="4">
    <source>
        <dbReference type="PROSITE" id="PS01124"/>
    </source>
</evidence>
<dbReference type="InterPro" id="IPR018060">
    <property type="entry name" value="HTH_AraC"/>
</dbReference>
<evidence type="ECO:0000256" key="2">
    <source>
        <dbReference type="ARBA" id="ARBA00023125"/>
    </source>
</evidence>
<evidence type="ECO:0000256" key="1">
    <source>
        <dbReference type="ARBA" id="ARBA00023015"/>
    </source>
</evidence>
<dbReference type="GO" id="GO:0043565">
    <property type="term" value="F:sequence-specific DNA binding"/>
    <property type="evidence" value="ECO:0007669"/>
    <property type="project" value="InterPro"/>
</dbReference>
<dbReference type="GO" id="GO:0003700">
    <property type="term" value="F:DNA-binding transcription factor activity"/>
    <property type="evidence" value="ECO:0007669"/>
    <property type="project" value="InterPro"/>
</dbReference>
<dbReference type="SUPFAM" id="SSF46689">
    <property type="entry name" value="Homeodomain-like"/>
    <property type="match status" value="2"/>
</dbReference>
<gene>
    <name evidence="5" type="ORF">DKG74_06005</name>
</gene>
<accession>A0A317EFD8</accession>
<dbReference type="OrthoDB" id="110167at2"/>
<evidence type="ECO:0000313" key="5">
    <source>
        <dbReference type="EMBL" id="PWR25312.1"/>
    </source>
</evidence>
<keyword evidence="1" id="KW-0805">Transcription regulation</keyword>
<name>A0A317EFD8_9PROT</name>
<keyword evidence="3" id="KW-0804">Transcription</keyword>
<keyword evidence="2" id="KW-0238">DNA-binding</keyword>
<dbReference type="PROSITE" id="PS01124">
    <property type="entry name" value="HTH_ARAC_FAMILY_2"/>
    <property type="match status" value="1"/>
</dbReference>
<dbReference type="EMBL" id="QGLE01000002">
    <property type="protein sequence ID" value="PWR25312.1"/>
    <property type="molecule type" value="Genomic_DNA"/>
</dbReference>
<dbReference type="PANTHER" id="PTHR46796">
    <property type="entry name" value="HTH-TYPE TRANSCRIPTIONAL ACTIVATOR RHAS-RELATED"/>
    <property type="match status" value="1"/>
</dbReference>
<sequence>MSIIELIETGRGLTFGTRSYLNGGVYGALPPGFMTLLVVHRGAASVTYDGRQLVLVGGECGIIVNEQLAHFTYQKHLRTEVSWCEARLGARKQDEAVSGRGVAPKLPISDRIKSILDMGLETGLESSTTRNELRDSLGRAIFAAYQFESSQSESAQNTSRGLLRVRTFIDEHFSEDITLLKLADVAAMTPNHLVSAFGRKFGTTPIRYLWKQRAAHAVRLLVHTAMTGSEIAYACGYKSPYHFSRSIRLSYGSTPTEIRKQKGFIAPSDIRENVQNVLF</sequence>
<proteinExistence type="predicted"/>
<dbReference type="InterPro" id="IPR050204">
    <property type="entry name" value="AraC_XylS_family_regulators"/>
</dbReference>
<comment type="caution">
    <text evidence="5">The sequence shown here is derived from an EMBL/GenBank/DDBJ whole genome shotgun (WGS) entry which is preliminary data.</text>
</comment>